<dbReference type="AlphaFoldDB" id="W0GQN6"/>
<keyword evidence="2" id="KW-1185">Reference proteome</keyword>
<dbReference type="Proteomes" id="UP000019260">
    <property type="component" value="Chromosome"/>
</dbReference>
<dbReference type="OrthoDB" id="9936755at2"/>
<dbReference type="RefSeq" id="WP_025317304.1">
    <property type="nucleotide sequence ID" value="NZ_CP002082.1"/>
</dbReference>
<dbReference type="EMBL" id="CP006720">
    <property type="protein sequence ID" value="AHI57952.1"/>
    <property type="molecule type" value="Genomic_DNA"/>
</dbReference>
<evidence type="ECO:0000313" key="1">
    <source>
        <dbReference type="EMBL" id="AHI57952.1"/>
    </source>
</evidence>
<dbReference type="KEGG" id="smia:P344_03040"/>
<sequence length="176" mass="21193">MANPPMTPLTTFLQLKYKFDIYAKLINNFTNREGKDYKNNMPEAWVQWKKKMAATLGVENSDKTNNWKNDFQKEFYQKIIAIKNKYNSQVQLQKYRKVCNLKLTQNLEAFLDNYFEVYDDLSITIKMYKNNSDLNFSNAVETNWRKIKIYQDTYQINIKNKIKKNFIKNFLINFTN</sequence>
<dbReference type="STRING" id="838561.P344_03040"/>
<proteinExistence type="predicted"/>
<dbReference type="PATRIC" id="fig|838561.3.peg.594"/>
<dbReference type="KEGG" id="smir:SMM_0517"/>
<dbReference type="HOGENOM" id="CLU_1524211_0_0_14"/>
<gene>
    <name evidence="1" type="ORF">P344_03040</name>
</gene>
<reference evidence="1 2" key="1">
    <citation type="submission" date="2013-09" db="EMBL/GenBank/DDBJ databases">
        <title>Complete genome sequence of Spiroplasma mirum suckling mouse cataract agent.</title>
        <authorList>
            <person name="Landry C.A."/>
            <person name="Bastian F.O."/>
            <person name="Thune R.L."/>
        </authorList>
    </citation>
    <scope>NUCLEOTIDE SEQUENCE [LARGE SCALE GENOMIC DNA]</scope>
    <source>
        <strain evidence="1 2">SMCA</strain>
    </source>
</reference>
<accession>W0GQN6</accession>
<evidence type="ECO:0000313" key="2">
    <source>
        <dbReference type="Proteomes" id="UP000019260"/>
    </source>
</evidence>
<protein>
    <submittedName>
        <fullName evidence="1">Uncharacterized protein</fullName>
    </submittedName>
</protein>
<name>W0GQN6_9MOLU</name>
<organism evidence="1 2">
    <name type="scientific">Spiroplasma mirum ATCC 29335</name>
    <dbReference type="NCBI Taxonomy" id="838561"/>
    <lineage>
        <taxon>Bacteria</taxon>
        <taxon>Bacillati</taxon>
        <taxon>Mycoplasmatota</taxon>
        <taxon>Mollicutes</taxon>
        <taxon>Entomoplasmatales</taxon>
        <taxon>Spiroplasmataceae</taxon>
        <taxon>Spiroplasma</taxon>
    </lineage>
</organism>